<evidence type="ECO:0000256" key="9">
    <source>
        <dbReference type="SAM" id="Phobius"/>
    </source>
</evidence>
<keyword evidence="5 9" id="KW-1133">Transmembrane helix</keyword>
<reference evidence="12" key="1">
    <citation type="submission" date="2025-08" db="UniProtKB">
        <authorList>
            <consortium name="RefSeq"/>
        </authorList>
    </citation>
    <scope>IDENTIFICATION</scope>
</reference>
<dbReference type="SUPFAM" id="SSF103473">
    <property type="entry name" value="MFS general substrate transporter"/>
    <property type="match status" value="1"/>
</dbReference>
<dbReference type="InterPro" id="IPR002350">
    <property type="entry name" value="Kazal_dom"/>
</dbReference>
<feature type="transmembrane region" description="Helical" evidence="9">
    <location>
        <begin position="127"/>
        <end position="147"/>
    </location>
</feature>
<feature type="compositionally biased region" description="Basic and acidic residues" evidence="8">
    <location>
        <begin position="767"/>
        <end position="779"/>
    </location>
</feature>
<feature type="compositionally biased region" description="Basic and acidic residues" evidence="8">
    <location>
        <begin position="372"/>
        <end position="391"/>
    </location>
</feature>
<feature type="transmembrane region" description="Helical" evidence="9">
    <location>
        <begin position="726"/>
        <end position="747"/>
    </location>
</feature>
<feature type="transmembrane region" description="Helical" evidence="9">
    <location>
        <begin position="463"/>
        <end position="484"/>
    </location>
</feature>
<sequence>MVPPGLVHSFSQTFNLAGGQFPLLCFRQGRSLAMTRTMGRKASANINASDNKTTAGSEEFSENSDVSVDVRSEFGVGKCRPRSLQCLSSIWAFVGFWSPCALFLMSVEQYMRSQVISLERAFSLNSSSLGLLLSFGSIGNMCFVLIGSHFGKFYHIPRLLSVSAALTGVILVGISLIHVGQPTALEAPPAAAAQGNGVGGAGAMGGFAAMFQSYLCRNTSSLAFMGLNSSMVMGGGGGGGFPSPQKPDVKVGLYVFMVLLFLTGAFRSYTLPLATNYVELNGANRGQSGITLGTIVTTAVFGAPVGLLLGGAMSSTPVDLSETSMQLMDPRWVGAWWLGFVIIAFCLLLVSVPVICLPRYIRHKTQKKKKEGKKEKGKEEKGKEDKKKKDNSTIINGEKQNDKIKPKISLKETEDLPPKTKTEEAILDKSPPRDTSPNDPDPSLAEKLKEWPRSLKRLLTSPLILLLLVEGFFNFVAMTGAVTFNFKYIENQFNVPAATASYTLGMSFVVTLAVGTFLGGCFITRFQMSSMAMFKVALLTQLITLAVNVPLPFLTCDDSQIHGLTYFPSSNTTKDLGCSCAGANQLFVCGDDGRTYVSPCEAGCTGQMSLTFTQCGRVGANGTGTVFPGVCPDPNCDFFIPFVVILNVMVLIGSMGFTPRILMVVRCVADKDRSMVNGILNGFIQTLASILSPIIFGAIYDKACVLWPPTGGACALYSKKEVAWTYFGSVLVTRAIGTLFLVAATILKYRIHRREQLLDAEINVGRNSEDSGVESRSESDSTEDAQGGGARVDSGVELRGENDSTEGEVGENGQYLDLGPSFVVEETDVDSVNERADRGLGISFESDDSDVRGEGHVSEDEPDSNKWQDVHGGWVLSTRL</sequence>
<feature type="transmembrane region" description="Helical" evidence="9">
    <location>
        <begin position="504"/>
        <end position="524"/>
    </location>
</feature>
<dbReference type="PANTHER" id="PTHR11388:SF142">
    <property type="entry name" value="SOLUTE CARRIER ORGANIC ANION TRANSPORTER FAMILY MEMBER 5A1"/>
    <property type="match status" value="1"/>
</dbReference>
<organism evidence="11 12">
    <name type="scientific">Aplysia californica</name>
    <name type="common">California sea hare</name>
    <dbReference type="NCBI Taxonomy" id="6500"/>
    <lineage>
        <taxon>Eukaryota</taxon>
        <taxon>Metazoa</taxon>
        <taxon>Spiralia</taxon>
        <taxon>Lophotrochozoa</taxon>
        <taxon>Mollusca</taxon>
        <taxon>Gastropoda</taxon>
        <taxon>Heterobranchia</taxon>
        <taxon>Euthyneura</taxon>
        <taxon>Tectipleura</taxon>
        <taxon>Aplysiida</taxon>
        <taxon>Aplysioidea</taxon>
        <taxon>Aplysiidae</taxon>
        <taxon>Aplysia</taxon>
    </lineage>
</organism>
<proteinExistence type="inferred from homology"/>
<feature type="region of interest" description="Disordered" evidence="8">
    <location>
        <begin position="834"/>
        <end position="869"/>
    </location>
</feature>
<keyword evidence="11" id="KW-1185">Reference proteome</keyword>
<keyword evidence="7" id="KW-1015">Disulfide bond</keyword>
<comment type="similarity">
    <text evidence="2">Belongs to the organo anion transporter (TC 2.A.60) family.</text>
</comment>
<evidence type="ECO:0000256" key="5">
    <source>
        <dbReference type="ARBA" id="ARBA00022989"/>
    </source>
</evidence>
<dbReference type="PROSITE" id="PS51465">
    <property type="entry name" value="KAZAL_2"/>
    <property type="match status" value="1"/>
</dbReference>
<keyword evidence="4 9" id="KW-0812">Transmembrane</keyword>
<accession>A0ABM0K2K6</accession>
<feature type="transmembrane region" description="Helical" evidence="9">
    <location>
        <begin position="290"/>
        <end position="314"/>
    </location>
</feature>
<feature type="transmembrane region" description="Helical" evidence="9">
    <location>
        <begin position="536"/>
        <end position="554"/>
    </location>
</feature>
<dbReference type="InterPro" id="IPR004156">
    <property type="entry name" value="OATP"/>
</dbReference>
<feature type="transmembrane region" description="Helical" evidence="9">
    <location>
        <begin position="638"/>
        <end position="658"/>
    </location>
</feature>
<comment type="subcellular location">
    <subcellularLocation>
        <location evidence="1">Cell membrane</location>
        <topology evidence="1">Multi-pass membrane protein</topology>
    </subcellularLocation>
</comment>
<dbReference type="GeneID" id="101852570"/>
<evidence type="ECO:0000256" key="8">
    <source>
        <dbReference type="SAM" id="MobiDB-lite"/>
    </source>
</evidence>
<dbReference type="Pfam" id="PF03137">
    <property type="entry name" value="OATP"/>
    <property type="match status" value="1"/>
</dbReference>
<feature type="transmembrane region" description="Helical" evidence="9">
    <location>
        <begin position="90"/>
        <end position="107"/>
    </location>
</feature>
<evidence type="ECO:0000313" key="11">
    <source>
        <dbReference type="Proteomes" id="UP000694888"/>
    </source>
</evidence>
<dbReference type="Proteomes" id="UP000694888">
    <property type="component" value="Unplaced"/>
</dbReference>
<evidence type="ECO:0000256" key="7">
    <source>
        <dbReference type="ARBA" id="ARBA00023157"/>
    </source>
</evidence>
<evidence type="ECO:0000256" key="1">
    <source>
        <dbReference type="ARBA" id="ARBA00004651"/>
    </source>
</evidence>
<dbReference type="Pfam" id="PF07648">
    <property type="entry name" value="Kazal_2"/>
    <property type="match status" value="1"/>
</dbReference>
<keyword evidence="6 9" id="KW-0472">Membrane</keyword>
<keyword evidence="3" id="KW-1003">Cell membrane</keyword>
<dbReference type="SUPFAM" id="SSF100895">
    <property type="entry name" value="Kazal-type serine protease inhibitors"/>
    <property type="match status" value="1"/>
</dbReference>
<evidence type="ECO:0000256" key="3">
    <source>
        <dbReference type="ARBA" id="ARBA00022475"/>
    </source>
</evidence>
<feature type="region of interest" description="Disordered" evidence="8">
    <location>
        <begin position="767"/>
        <end position="816"/>
    </location>
</feature>
<dbReference type="RefSeq" id="XP_005107286.2">
    <property type="nucleotide sequence ID" value="XM_005107229.2"/>
</dbReference>
<feature type="transmembrane region" description="Helical" evidence="9">
    <location>
        <begin position="251"/>
        <end position="269"/>
    </location>
</feature>
<feature type="compositionally biased region" description="Basic and acidic residues" evidence="8">
    <location>
        <begin position="399"/>
        <end position="432"/>
    </location>
</feature>
<evidence type="ECO:0000256" key="4">
    <source>
        <dbReference type="ARBA" id="ARBA00022692"/>
    </source>
</evidence>
<dbReference type="InterPro" id="IPR036058">
    <property type="entry name" value="Kazal_dom_sf"/>
</dbReference>
<dbReference type="Gene3D" id="1.20.1250.20">
    <property type="entry name" value="MFS general substrate transporter like domains"/>
    <property type="match status" value="1"/>
</dbReference>
<feature type="domain" description="Kazal-like" evidence="10">
    <location>
        <begin position="572"/>
        <end position="617"/>
    </location>
</feature>
<feature type="region of interest" description="Disordered" evidence="8">
    <location>
        <begin position="366"/>
        <end position="445"/>
    </location>
</feature>
<feature type="compositionally biased region" description="Basic and acidic residues" evidence="8">
    <location>
        <begin position="849"/>
        <end position="869"/>
    </location>
</feature>
<dbReference type="InterPro" id="IPR036259">
    <property type="entry name" value="MFS_trans_sf"/>
</dbReference>
<feature type="transmembrane region" description="Helical" evidence="9">
    <location>
        <begin position="159"/>
        <end position="179"/>
    </location>
</feature>
<feature type="transmembrane region" description="Helical" evidence="9">
    <location>
        <begin position="334"/>
        <end position="361"/>
    </location>
</feature>
<evidence type="ECO:0000259" key="10">
    <source>
        <dbReference type="PROSITE" id="PS51465"/>
    </source>
</evidence>
<protein>
    <submittedName>
        <fullName evidence="12">Solute carrier organic anion transporter family member 3A1</fullName>
    </submittedName>
</protein>
<gene>
    <name evidence="12" type="primary">LOC101852570</name>
</gene>
<evidence type="ECO:0000256" key="2">
    <source>
        <dbReference type="ARBA" id="ARBA00009657"/>
    </source>
</evidence>
<name>A0ABM0K2K6_APLCA</name>
<dbReference type="PANTHER" id="PTHR11388">
    <property type="entry name" value="ORGANIC ANION TRANSPORTER"/>
    <property type="match status" value="1"/>
</dbReference>
<feature type="transmembrane region" description="Helical" evidence="9">
    <location>
        <begin position="679"/>
        <end position="700"/>
    </location>
</feature>
<evidence type="ECO:0000256" key="6">
    <source>
        <dbReference type="ARBA" id="ARBA00023136"/>
    </source>
</evidence>
<evidence type="ECO:0000313" key="12">
    <source>
        <dbReference type="RefSeq" id="XP_005107286.2"/>
    </source>
</evidence>